<name>A0A848MMJ2_9GAMM</name>
<feature type="transmembrane region" description="Helical" evidence="1">
    <location>
        <begin position="85"/>
        <end position="109"/>
    </location>
</feature>
<organism evidence="2 3">
    <name type="scientific">Rouxiella aceris</name>
    <dbReference type="NCBI Taxonomy" id="2703884"/>
    <lineage>
        <taxon>Bacteria</taxon>
        <taxon>Pseudomonadati</taxon>
        <taxon>Pseudomonadota</taxon>
        <taxon>Gammaproteobacteria</taxon>
        <taxon>Enterobacterales</taxon>
        <taxon>Yersiniaceae</taxon>
        <taxon>Rouxiella</taxon>
    </lineage>
</organism>
<accession>A0A848MMJ2</accession>
<keyword evidence="1" id="KW-0472">Membrane</keyword>
<evidence type="ECO:0000313" key="2">
    <source>
        <dbReference type="EMBL" id="NMP28270.1"/>
    </source>
</evidence>
<dbReference type="RefSeq" id="WP_169403977.1">
    <property type="nucleotide sequence ID" value="NZ_JAADJU010000008.1"/>
</dbReference>
<feature type="transmembrane region" description="Helical" evidence="1">
    <location>
        <begin position="12"/>
        <end position="35"/>
    </location>
</feature>
<evidence type="ECO:0000256" key="1">
    <source>
        <dbReference type="SAM" id="Phobius"/>
    </source>
</evidence>
<keyword evidence="3" id="KW-1185">Reference proteome</keyword>
<dbReference type="Proteomes" id="UP000585363">
    <property type="component" value="Unassembled WGS sequence"/>
</dbReference>
<feature type="transmembrane region" description="Helical" evidence="1">
    <location>
        <begin position="55"/>
        <end position="73"/>
    </location>
</feature>
<protein>
    <submittedName>
        <fullName evidence="2">Uncharacterized protein</fullName>
    </submittedName>
</protein>
<dbReference type="EMBL" id="JAADJU010000008">
    <property type="protein sequence ID" value="NMP28270.1"/>
    <property type="molecule type" value="Genomic_DNA"/>
</dbReference>
<reference evidence="2 3" key="1">
    <citation type="submission" date="2020-01" db="EMBL/GenBank/DDBJ databases">
        <authorList>
            <person name="Lee S.D."/>
        </authorList>
    </citation>
    <scope>NUCLEOTIDE SEQUENCE [LARGE SCALE GENOMIC DNA]</scope>
    <source>
        <strain evidence="2 3">SAP-1</strain>
    </source>
</reference>
<reference evidence="2 3" key="2">
    <citation type="submission" date="2020-06" db="EMBL/GenBank/DDBJ databases">
        <title>Polyphasic characterization of a Rahnella strain isolated from tree sap.</title>
        <authorList>
            <person name="Kim I.S."/>
        </authorList>
    </citation>
    <scope>NUCLEOTIDE SEQUENCE [LARGE SCALE GENOMIC DNA]</scope>
    <source>
        <strain evidence="2 3">SAP-1</strain>
    </source>
</reference>
<proteinExistence type="predicted"/>
<sequence length="192" mass="21591">MNLSYKKAKSYVFSKNFVVLAAVMTILGLIMWYMLWASALSQSSVLIKTIPEYSLYLAFAAILGLIAAGWSAYSAQRPIAIKPLLNTFASGCCLGFIAILNSFSVYVYLFPEKVISYVSEYEVVFPGPARGKYGHCEAGLWIKDVNTAQWIKLCTNKNALYNHRKQGMDAVWVTARINKLGSYIVNYEFIYK</sequence>
<comment type="caution">
    <text evidence="2">The sequence shown here is derived from an EMBL/GenBank/DDBJ whole genome shotgun (WGS) entry which is preliminary data.</text>
</comment>
<keyword evidence="1" id="KW-0812">Transmembrane</keyword>
<gene>
    <name evidence="2" type="ORF">GW590_15515</name>
</gene>
<keyword evidence="1" id="KW-1133">Transmembrane helix</keyword>
<dbReference type="AlphaFoldDB" id="A0A848MMJ2"/>
<evidence type="ECO:0000313" key="3">
    <source>
        <dbReference type="Proteomes" id="UP000585363"/>
    </source>
</evidence>